<reference evidence="2" key="1">
    <citation type="submission" date="2022-12" db="EMBL/GenBank/DDBJ databases">
        <authorList>
            <person name="Petersen C."/>
        </authorList>
    </citation>
    <scope>NUCLEOTIDE SEQUENCE</scope>
    <source>
        <strain evidence="2">IBT 29677</strain>
    </source>
</reference>
<name>A0A9W9W5G7_9EURO</name>
<dbReference type="Proteomes" id="UP001147747">
    <property type="component" value="Unassembled WGS sequence"/>
</dbReference>
<dbReference type="SUPFAM" id="SSF51735">
    <property type="entry name" value="NAD(P)-binding Rossmann-fold domains"/>
    <property type="match status" value="1"/>
</dbReference>
<dbReference type="Pfam" id="PF01370">
    <property type="entry name" value="Epimerase"/>
    <property type="match status" value="1"/>
</dbReference>
<dbReference type="PANTHER" id="PTHR48079:SF6">
    <property type="entry name" value="NAD(P)-BINDING DOMAIN-CONTAINING PROTEIN-RELATED"/>
    <property type="match status" value="1"/>
</dbReference>
<evidence type="ECO:0000313" key="2">
    <source>
        <dbReference type="EMBL" id="KAJ5403869.1"/>
    </source>
</evidence>
<accession>A0A9W9W5G7</accession>
<dbReference type="InterPro" id="IPR051783">
    <property type="entry name" value="NAD(P)-dependent_oxidoreduct"/>
</dbReference>
<proteinExistence type="predicted"/>
<dbReference type="InterPro" id="IPR001509">
    <property type="entry name" value="Epimerase_deHydtase"/>
</dbReference>
<dbReference type="GO" id="GO:0005737">
    <property type="term" value="C:cytoplasm"/>
    <property type="evidence" value="ECO:0007669"/>
    <property type="project" value="TreeGrafter"/>
</dbReference>
<evidence type="ECO:0000313" key="3">
    <source>
        <dbReference type="Proteomes" id="UP001147747"/>
    </source>
</evidence>
<evidence type="ECO:0000259" key="1">
    <source>
        <dbReference type="Pfam" id="PF01370"/>
    </source>
</evidence>
<organism evidence="2 3">
    <name type="scientific">Penicillium cosmopolitanum</name>
    <dbReference type="NCBI Taxonomy" id="1131564"/>
    <lineage>
        <taxon>Eukaryota</taxon>
        <taxon>Fungi</taxon>
        <taxon>Dikarya</taxon>
        <taxon>Ascomycota</taxon>
        <taxon>Pezizomycotina</taxon>
        <taxon>Eurotiomycetes</taxon>
        <taxon>Eurotiomycetidae</taxon>
        <taxon>Eurotiales</taxon>
        <taxon>Aspergillaceae</taxon>
        <taxon>Penicillium</taxon>
    </lineage>
</organism>
<dbReference type="EMBL" id="JAPZBU010000005">
    <property type="protein sequence ID" value="KAJ5403869.1"/>
    <property type="molecule type" value="Genomic_DNA"/>
</dbReference>
<dbReference type="Gene3D" id="3.40.50.720">
    <property type="entry name" value="NAD(P)-binding Rossmann-like Domain"/>
    <property type="match status" value="2"/>
</dbReference>
<dbReference type="RefSeq" id="XP_056491111.1">
    <property type="nucleotide sequence ID" value="XM_056628377.1"/>
</dbReference>
<protein>
    <recommendedName>
        <fullName evidence="1">NAD-dependent epimerase/dehydratase domain-containing protein</fullName>
    </recommendedName>
</protein>
<dbReference type="AlphaFoldDB" id="A0A9W9W5G7"/>
<feature type="domain" description="NAD-dependent epimerase/dehydratase" evidence="1">
    <location>
        <begin position="9"/>
        <end position="220"/>
    </location>
</feature>
<dbReference type="InterPro" id="IPR036291">
    <property type="entry name" value="NAD(P)-bd_dom_sf"/>
</dbReference>
<gene>
    <name evidence="2" type="ORF">N7509_003740</name>
</gene>
<keyword evidence="3" id="KW-1185">Reference proteome</keyword>
<sequence>MKSVFISSTGASGYIGGDILSELIARYPEHSYRVLVRSQESGQKIQKVYPGIRVIQGDLDNSELLTAESARADIIIHTADAADHLPAARAIAKGPYPDRPVYWLHTSGAGLLSFHDTENKIYGERSEIIYDDLRDIQQILSFPDHAFHKLVDKAVLEAGTVSPTTLRTAVIAPTTVYGKGRGPCFQRSRQVYEMSKFILENCQIPIIGKGQAIGSNIHVHSVTYLFMHFFEVALRGEGDGTIWGPEAYYLVEEGEHCWGELAHSIGEIALKRGFLRNQPKQIALEMDSAQELAGFEATSWAYNMRCRASRARSLLGWQPRGPSLEDELPGIVDEEFERLNGK</sequence>
<dbReference type="GO" id="GO:0004029">
    <property type="term" value="F:aldehyde dehydrogenase (NAD+) activity"/>
    <property type="evidence" value="ECO:0007669"/>
    <property type="project" value="TreeGrafter"/>
</dbReference>
<dbReference type="PANTHER" id="PTHR48079">
    <property type="entry name" value="PROTEIN YEEZ"/>
    <property type="match status" value="1"/>
</dbReference>
<dbReference type="OrthoDB" id="2130169at2759"/>
<dbReference type="GeneID" id="81367357"/>
<comment type="caution">
    <text evidence="2">The sequence shown here is derived from an EMBL/GenBank/DDBJ whole genome shotgun (WGS) entry which is preliminary data.</text>
</comment>
<reference evidence="2" key="2">
    <citation type="journal article" date="2023" name="IMA Fungus">
        <title>Comparative genomic study of the Penicillium genus elucidates a diverse pangenome and 15 lateral gene transfer events.</title>
        <authorList>
            <person name="Petersen C."/>
            <person name="Sorensen T."/>
            <person name="Nielsen M.R."/>
            <person name="Sondergaard T.E."/>
            <person name="Sorensen J.L."/>
            <person name="Fitzpatrick D.A."/>
            <person name="Frisvad J.C."/>
            <person name="Nielsen K.L."/>
        </authorList>
    </citation>
    <scope>NUCLEOTIDE SEQUENCE</scope>
    <source>
        <strain evidence="2">IBT 29677</strain>
    </source>
</reference>